<dbReference type="SUPFAM" id="SSF46689">
    <property type="entry name" value="Homeodomain-like"/>
    <property type="match status" value="1"/>
</dbReference>
<evidence type="ECO:0000256" key="2">
    <source>
        <dbReference type="ARBA" id="ARBA00023125"/>
    </source>
</evidence>
<dbReference type="InterPro" id="IPR009057">
    <property type="entry name" value="Homeodomain-like_sf"/>
</dbReference>
<proteinExistence type="predicted"/>
<evidence type="ECO:0000259" key="5">
    <source>
        <dbReference type="PROSITE" id="PS50977"/>
    </source>
</evidence>
<dbReference type="EMBL" id="JAGIOO010000001">
    <property type="protein sequence ID" value="MBP2475931.1"/>
    <property type="molecule type" value="Genomic_DNA"/>
</dbReference>
<reference evidence="6 7" key="1">
    <citation type="submission" date="2021-03" db="EMBL/GenBank/DDBJ databases">
        <title>Sequencing the genomes of 1000 actinobacteria strains.</title>
        <authorList>
            <person name="Klenk H.-P."/>
        </authorList>
    </citation>
    <scope>NUCLEOTIDE SEQUENCE [LARGE SCALE GENOMIC DNA]</scope>
    <source>
        <strain evidence="6 7">DSM 44580</strain>
    </source>
</reference>
<feature type="DNA-binding region" description="H-T-H motif" evidence="4">
    <location>
        <begin position="31"/>
        <end position="50"/>
    </location>
</feature>
<keyword evidence="1" id="KW-0805">Transcription regulation</keyword>
<keyword evidence="2 4" id="KW-0238">DNA-binding</keyword>
<accession>A0ABS5AH80</accession>
<gene>
    <name evidence="6" type="ORF">JOF53_004803</name>
</gene>
<dbReference type="RefSeq" id="WP_086782645.1">
    <property type="nucleotide sequence ID" value="NZ_JAGIOO010000001.1"/>
</dbReference>
<dbReference type="PANTHER" id="PTHR30055:SF234">
    <property type="entry name" value="HTH-TYPE TRANSCRIPTIONAL REGULATOR BETI"/>
    <property type="match status" value="1"/>
</dbReference>
<dbReference type="PANTHER" id="PTHR30055">
    <property type="entry name" value="HTH-TYPE TRANSCRIPTIONAL REGULATOR RUTR"/>
    <property type="match status" value="1"/>
</dbReference>
<evidence type="ECO:0000256" key="4">
    <source>
        <dbReference type="PROSITE-ProRule" id="PRU00335"/>
    </source>
</evidence>
<sequence>MSPQQRAQVTRESILVAAAEEFDRLGYAAVPLSAILHRCGVSKGAFYFHFPSKIALASAIIEAEEATWPELIRRWDNEGGDALRTLLGISADAVRLFCADPVVRAGVRLSTDRELHALGLRPHYSAWERSLAATFERARTEGLLQDHVDPVEVARVLTAIFVGNREMTAALSGYRDYATRMDQAWQVLLPGIATEAWLTDWRANHQN</sequence>
<comment type="caution">
    <text evidence="6">The sequence shown here is derived from an EMBL/GenBank/DDBJ whole genome shotgun (WGS) entry which is preliminary data.</text>
</comment>
<protein>
    <submittedName>
        <fullName evidence="6">AcrR family transcriptional regulator</fullName>
    </submittedName>
</protein>
<evidence type="ECO:0000313" key="7">
    <source>
        <dbReference type="Proteomes" id="UP001519363"/>
    </source>
</evidence>
<dbReference type="SUPFAM" id="SSF48498">
    <property type="entry name" value="Tetracyclin repressor-like, C-terminal domain"/>
    <property type="match status" value="1"/>
</dbReference>
<feature type="domain" description="HTH tetR-type" evidence="5">
    <location>
        <begin position="8"/>
        <end position="68"/>
    </location>
</feature>
<keyword evidence="3" id="KW-0804">Transcription</keyword>
<dbReference type="Gene3D" id="1.10.357.10">
    <property type="entry name" value="Tetracycline Repressor, domain 2"/>
    <property type="match status" value="1"/>
</dbReference>
<dbReference type="InterPro" id="IPR054126">
    <property type="entry name" value="CprB_TetR_C"/>
</dbReference>
<keyword evidence="7" id="KW-1185">Reference proteome</keyword>
<dbReference type="InterPro" id="IPR001647">
    <property type="entry name" value="HTH_TetR"/>
</dbReference>
<dbReference type="Proteomes" id="UP001519363">
    <property type="component" value="Unassembled WGS sequence"/>
</dbReference>
<dbReference type="Pfam" id="PF21935">
    <property type="entry name" value="TetR_C_45"/>
    <property type="match status" value="1"/>
</dbReference>
<dbReference type="PROSITE" id="PS50977">
    <property type="entry name" value="HTH_TETR_2"/>
    <property type="match status" value="1"/>
</dbReference>
<name>A0ABS5AH80_9PSEU</name>
<organism evidence="6 7">
    <name type="scientific">Crossiella equi</name>
    <dbReference type="NCBI Taxonomy" id="130796"/>
    <lineage>
        <taxon>Bacteria</taxon>
        <taxon>Bacillati</taxon>
        <taxon>Actinomycetota</taxon>
        <taxon>Actinomycetes</taxon>
        <taxon>Pseudonocardiales</taxon>
        <taxon>Pseudonocardiaceae</taxon>
        <taxon>Crossiella</taxon>
    </lineage>
</organism>
<evidence type="ECO:0000256" key="1">
    <source>
        <dbReference type="ARBA" id="ARBA00023015"/>
    </source>
</evidence>
<dbReference type="InterPro" id="IPR047923">
    <property type="entry name" value="ArpA-like"/>
</dbReference>
<dbReference type="Pfam" id="PF00440">
    <property type="entry name" value="TetR_N"/>
    <property type="match status" value="1"/>
</dbReference>
<dbReference type="InterPro" id="IPR036271">
    <property type="entry name" value="Tet_transcr_reg_TetR-rel_C_sf"/>
</dbReference>
<evidence type="ECO:0000313" key="6">
    <source>
        <dbReference type="EMBL" id="MBP2475931.1"/>
    </source>
</evidence>
<evidence type="ECO:0000256" key="3">
    <source>
        <dbReference type="ARBA" id="ARBA00023163"/>
    </source>
</evidence>
<dbReference type="NCBIfam" id="NF041196">
    <property type="entry name" value="ScbR_bind_reg"/>
    <property type="match status" value="1"/>
</dbReference>
<dbReference type="PRINTS" id="PR00455">
    <property type="entry name" value="HTHTETR"/>
</dbReference>
<dbReference type="InterPro" id="IPR050109">
    <property type="entry name" value="HTH-type_TetR-like_transc_reg"/>
</dbReference>